<feature type="coiled-coil region" evidence="2">
    <location>
        <begin position="26"/>
        <end position="53"/>
    </location>
</feature>
<evidence type="ECO:0000313" key="3">
    <source>
        <dbReference type="EMBL" id="VAW04798.1"/>
    </source>
</evidence>
<name>A0A3B0SHG6_9ZZZZ</name>
<dbReference type="Pfam" id="PF04012">
    <property type="entry name" value="PspA_IM30"/>
    <property type="match status" value="1"/>
</dbReference>
<sequence>MLKTFKTLITGANARAEDRVKDAFAIELIDQKIRETEGQLKAAKATLASLVQRQRSEKRLSDALATRIKTMTTRAREALDAGRDDLATQAAEAIATMENEARLRYDTLDRLEVQTTRLRSSVEAGHRRIIDLKQGAITARAIRREQQMQGRLRSTIGNTSSADEAEELIARVVGGDDPFEGAQILAGINADLNHDSLDDKLAAQGFGPATRTTAKDVLERLSNK</sequence>
<accession>A0A3B0SHG6</accession>
<organism evidence="3">
    <name type="scientific">hydrothermal vent metagenome</name>
    <dbReference type="NCBI Taxonomy" id="652676"/>
    <lineage>
        <taxon>unclassified sequences</taxon>
        <taxon>metagenomes</taxon>
        <taxon>ecological metagenomes</taxon>
    </lineage>
</organism>
<proteinExistence type="inferred from homology"/>
<evidence type="ECO:0000256" key="2">
    <source>
        <dbReference type="SAM" id="Coils"/>
    </source>
</evidence>
<dbReference type="EMBL" id="UOEG01000281">
    <property type="protein sequence ID" value="VAW04798.1"/>
    <property type="molecule type" value="Genomic_DNA"/>
</dbReference>
<protein>
    <submittedName>
        <fullName evidence="3">Phage shock protein A, PspA</fullName>
    </submittedName>
</protein>
<comment type="similarity">
    <text evidence="1">Belongs to the PspA/Vipp/IM30 family.</text>
</comment>
<keyword evidence="2" id="KW-0175">Coiled coil</keyword>
<evidence type="ECO:0000256" key="1">
    <source>
        <dbReference type="ARBA" id="ARBA00043985"/>
    </source>
</evidence>
<dbReference type="InterPro" id="IPR007157">
    <property type="entry name" value="PspA_VIPP1"/>
</dbReference>
<dbReference type="AlphaFoldDB" id="A0A3B0SHG6"/>
<gene>
    <name evidence="3" type="ORF">MNBD_ALPHA07-2237</name>
</gene>
<reference evidence="3" key="1">
    <citation type="submission" date="2018-06" db="EMBL/GenBank/DDBJ databases">
        <authorList>
            <person name="Zhirakovskaya E."/>
        </authorList>
    </citation>
    <scope>NUCLEOTIDE SEQUENCE</scope>
</reference>